<evidence type="ECO:0000313" key="2">
    <source>
        <dbReference type="EMBL" id="SNB64533.1"/>
    </source>
</evidence>
<organism evidence="2 3">
    <name type="scientific">Arboricoccus pini</name>
    <dbReference type="NCBI Taxonomy" id="1963835"/>
    <lineage>
        <taxon>Bacteria</taxon>
        <taxon>Pseudomonadati</taxon>
        <taxon>Pseudomonadota</taxon>
        <taxon>Alphaproteobacteria</taxon>
        <taxon>Geminicoccales</taxon>
        <taxon>Geminicoccaceae</taxon>
        <taxon>Arboricoccus</taxon>
    </lineage>
</organism>
<dbReference type="InterPro" id="IPR050471">
    <property type="entry name" value="AB_hydrolase"/>
</dbReference>
<sequence length="292" mass="31480">MDIMLRTMRSGDDFAQHQIDLGPKGQLLAAEYGTREQLPTVYLHGFMGSRLEPRAAMRPLGNIVAFDRIGYGGSTAAADPLSLTDFGERIALALDRLGITACRLVGVSAGGPFAAAAAAVLGDRVAHLSLVCALADPSAIGDGRAGLILRARRHLRLLRVFMPHLLRRVRRSGLDQRLGRMAIRRDLGPIRAADPDKVAERLFASYREGTRNGTAGLVIDIATLTTAWDFDLAKIAAPTLILEGGADNVVGAGQGAWWRRHLPDARHLVLPDETHISLVINHAERIASGAWD</sequence>
<dbReference type="Gene3D" id="3.40.50.1820">
    <property type="entry name" value="alpha/beta hydrolase"/>
    <property type="match status" value="1"/>
</dbReference>
<dbReference type="Pfam" id="PF00561">
    <property type="entry name" value="Abhydrolase_1"/>
    <property type="match status" value="1"/>
</dbReference>
<evidence type="ECO:0000259" key="1">
    <source>
        <dbReference type="Pfam" id="PF00561"/>
    </source>
</evidence>
<gene>
    <name evidence="2" type="ORF">SAMN07250955_10498</name>
</gene>
<reference evidence="2 3" key="1">
    <citation type="submission" date="2017-06" db="EMBL/GenBank/DDBJ databases">
        <authorList>
            <person name="Kim H.J."/>
            <person name="Triplett B.A."/>
        </authorList>
    </citation>
    <scope>NUCLEOTIDE SEQUENCE [LARGE SCALE GENOMIC DNA]</scope>
    <source>
        <strain evidence="2 3">B29T1</strain>
    </source>
</reference>
<proteinExistence type="predicted"/>
<dbReference type="PANTHER" id="PTHR43433:SF5">
    <property type="entry name" value="AB HYDROLASE-1 DOMAIN-CONTAINING PROTEIN"/>
    <property type="match status" value="1"/>
</dbReference>
<feature type="domain" description="AB hydrolase-1" evidence="1">
    <location>
        <begin position="41"/>
        <end position="278"/>
    </location>
</feature>
<dbReference type="AlphaFoldDB" id="A0A212QYB4"/>
<dbReference type="InterPro" id="IPR029058">
    <property type="entry name" value="AB_hydrolase_fold"/>
</dbReference>
<dbReference type="SUPFAM" id="SSF53474">
    <property type="entry name" value="alpha/beta-Hydrolases"/>
    <property type="match status" value="1"/>
</dbReference>
<dbReference type="RefSeq" id="WP_088560689.1">
    <property type="nucleotide sequence ID" value="NZ_FYEH01000004.1"/>
</dbReference>
<dbReference type="PANTHER" id="PTHR43433">
    <property type="entry name" value="HYDROLASE, ALPHA/BETA FOLD FAMILY PROTEIN"/>
    <property type="match status" value="1"/>
</dbReference>
<name>A0A212QYB4_9PROT</name>
<dbReference type="InterPro" id="IPR000073">
    <property type="entry name" value="AB_hydrolase_1"/>
</dbReference>
<evidence type="ECO:0000313" key="3">
    <source>
        <dbReference type="Proteomes" id="UP000197065"/>
    </source>
</evidence>
<dbReference type="EMBL" id="FYEH01000004">
    <property type="protein sequence ID" value="SNB64533.1"/>
    <property type="molecule type" value="Genomic_DNA"/>
</dbReference>
<dbReference type="OrthoDB" id="8107794at2"/>
<accession>A0A212QYB4</accession>
<dbReference type="Proteomes" id="UP000197065">
    <property type="component" value="Unassembled WGS sequence"/>
</dbReference>
<protein>
    <submittedName>
        <fullName evidence="2">Pimeloyl-ACP methyl ester carboxylesterase</fullName>
    </submittedName>
</protein>
<keyword evidence="3" id="KW-1185">Reference proteome</keyword>